<dbReference type="OrthoDB" id="5857104at2759"/>
<evidence type="ECO:0000259" key="14">
    <source>
        <dbReference type="PROSITE" id="PS51293"/>
    </source>
</evidence>
<comment type="caution">
    <text evidence="15">The sequence shown here is derived from an EMBL/GenBank/DDBJ whole genome shotgun (WGS) entry which is preliminary data.</text>
</comment>
<dbReference type="GO" id="GO:0003677">
    <property type="term" value="F:DNA binding"/>
    <property type="evidence" value="ECO:0007669"/>
    <property type="project" value="InterPro"/>
</dbReference>
<feature type="coiled-coil region" evidence="10">
    <location>
        <begin position="998"/>
        <end position="1025"/>
    </location>
</feature>
<dbReference type="Gene3D" id="1.10.1040.30">
    <property type="entry name" value="ISWI, HAND domain"/>
    <property type="match status" value="1"/>
</dbReference>
<dbReference type="InterPro" id="IPR000330">
    <property type="entry name" value="SNF2_N"/>
</dbReference>
<feature type="compositionally biased region" description="Acidic residues" evidence="11">
    <location>
        <begin position="47"/>
        <end position="71"/>
    </location>
</feature>
<evidence type="ECO:0000256" key="9">
    <source>
        <dbReference type="ARBA" id="ARBA00023242"/>
    </source>
</evidence>
<dbReference type="InterPro" id="IPR036306">
    <property type="entry name" value="ISWI_HAND-dom_sf"/>
</dbReference>
<evidence type="ECO:0000259" key="13">
    <source>
        <dbReference type="PROSITE" id="PS51194"/>
    </source>
</evidence>
<feature type="region of interest" description="Disordered" evidence="11">
    <location>
        <begin position="1026"/>
        <end position="1051"/>
    </location>
</feature>
<feature type="region of interest" description="Disordered" evidence="11">
    <location>
        <begin position="1"/>
        <end position="85"/>
    </location>
</feature>
<dbReference type="SMART" id="SM00717">
    <property type="entry name" value="SANT"/>
    <property type="match status" value="2"/>
</dbReference>
<dbReference type="Pfam" id="PF00271">
    <property type="entry name" value="Helicase_C"/>
    <property type="match status" value="1"/>
</dbReference>
<dbReference type="AlphaFoldDB" id="A0A8S0UQQ7"/>
<keyword evidence="7" id="KW-0156">Chromatin regulator</keyword>
<feature type="region of interest" description="Disordered" evidence="11">
    <location>
        <begin position="749"/>
        <end position="770"/>
    </location>
</feature>
<name>A0A8S0UQQ7_OLEEU</name>
<reference evidence="15 16" key="1">
    <citation type="submission" date="2019-12" db="EMBL/GenBank/DDBJ databases">
        <authorList>
            <person name="Alioto T."/>
            <person name="Alioto T."/>
            <person name="Gomez Garrido J."/>
        </authorList>
    </citation>
    <scope>NUCLEOTIDE SEQUENCE [LARGE SCALE GENOMIC DNA]</scope>
</reference>
<evidence type="ECO:0000256" key="3">
    <source>
        <dbReference type="ARBA" id="ARBA00022737"/>
    </source>
</evidence>
<dbReference type="GO" id="GO:0005634">
    <property type="term" value="C:nucleus"/>
    <property type="evidence" value="ECO:0007669"/>
    <property type="project" value="UniProtKB-SubCell"/>
</dbReference>
<evidence type="ECO:0000313" key="16">
    <source>
        <dbReference type="Proteomes" id="UP000594638"/>
    </source>
</evidence>
<evidence type="ECO:0000256" key="7">
    <source>
        <dbReference type="ARBA" id="ARBA00022853"/>
    </source>
</evidence>
<dbReference type="GO" id="GO:0016887">
    <property type="term" value="F:ATP hydrolysis activity"/>
    <property type="evidence" value="ECO:0007669"/>
    <property type="project" value="TreeGrafter"/>
</dbReference>
<keyword evidence="5" id="KW-0378">Hydrolase</keyword>
<dbReference type="Gene3D" id="3.40.50.300">
    <property type="entry name" value="P-loop containing nucleotide triphosphate hydrolases"/>
    <property type="match status" value="1"/>
</dbReference>
<evidence type="ECO:0000256" key="1">
    <source>
        <dbReference type="ARBA" id="ARBA00004123"/>
    </source>
</evidence>
<organism evidence="15 16">
    <name type="scientific">Olea europaea subsp. europaea</name>
    <dbReference type="NCBI Taxonomy" id="158383"/>
    <lineage>
        <taxon>Eukaryota</taxon>
        <taxon>Viridiplantae</taxon>
        <taxon>Streptophyta</taxon>
        <taxon>Embryophyta</taxon>
        <taxon>Tracheophyta</taxon>
        <taxon>Spermatophyta</taxon>
        <taxon>Magnoliopsida</taxon>
        <taxon>eudicotyledons</taxon>
        <taxon>Gunneridae</taxon>
        <taxon>Pentapetalae</taxon>
        <taxon>asterids</taxon>
        <taxon>lamiids</taxon>
        <taxon>Lamiales</taxon>
        <taxon>Oleaceae</taxon>
        <taxon>Oleeae</taxon>
        <taxon>Olea</taxon>
    </lineage>
</organism>
<dbReference type="Pfam" id="PF09110">
    <property type="entry name" value="HAND"/>
    <property type="match status" value="1"/>
</dbReference>
<evidence type="ECO:0000256" key="5">
    <source>
        <dbReference type="ARBA" id="ARBA00022801"/>
    </source>
</evidence>
<dbReference type="SMART" id="SM00490">
    <property type="entry name" value="HELICc"/>
    <property type="match status" value="1"/>
</dbReference>
<gene>
    <name evidence="15" type="ORF">OLEA9_A031247</name>
</gene>
<sequence length="1081" mass="125725">MGKPSRAKDSSDESMSGSSPEEEAINDQINEEEDEEELEAVARTADEFEDDDTDTTNAAQEEEDDVNEEDNVMSNEVGKRERERLKAMQKLKKQKIQEILDAQNAAIDADMNNKGKGRLKYLLQQTELFAHFAKGDLSESQKKEKGKGRHASKLTEEEEDEEYLKEEEDGLSGTGNTRLVAQPSCIQGKMRDYQLAGLNWLIRLYENGINGILADEMGLGKTLQTISLLGYLQEFRGITGPHMVVAPKSTLGNWMNEIKRFCPVLRAVKFLGNPDERSYIREELLVAGKFDVCVTSFEMAIKEKSALRRFSWRYIIIDEAHRIKNENSLLSKTMRLYSTNYRLLITGTPLQNNLHELWSLLNFLLPEIFSSAETFDEWFQISGDNDQQEVVQQLHKVLRPFLLRRLKSDVEKGLPPKKETILKVGMSQMQKHYYKALLQKDLEVVNAGGERKRLLNIAMQLRKCCNHPYLFQGAEPGPPYTTGDHLIENAGKMVLLDKLLPKLKERDSRVLIFSQMTRLLDILEDYLMFRGYQYCRIDGNTGGDDRDAYIEAFNMPGSEKFVFLLSTRAGGLGINLATADVVILYDSDWNPQVDLQAQDRAHRIGQKKEVQVFRFCTEYTIEEKVIERAYKKLALDALVIQQGRLAEQKSVNKDELLQMVRFGAEMVFSSKEGTITDEDIDRIIAKGEEATAELDAKMKKFTEDAIKFKMDDSADLYDFEDEKDESKFDFKKIVSDNWIEPPKRERKRNYSESEYFKQTMRQSGPARPKEPRIPRMPQLHDFQFFNTQRLTELYEKEVRCLMQIQQRSQVKDTIEVDEPEDVGDPLTTEEQEEKERLLEEGFSTWSRRDFNTFIRACEKYGRNDIKNIAYEMEGKTEDEVERYSKVFKERYKELNDYDRIVKNIERGEARISRRDEIMKAIGKKMDRYKNPWLELKIQYGQNKGKLYNEECDRFMICMVHKIGYGNWDELKAAFRMSPLFRFDWFVKSRTTQELARRCDTLIRLVEKENQEHDEIERRARKEKKLAKNMTPSKRAVARQAAESPPTTLKKRKQSSMDDYVSSVCSCGYSFYFCFFDSFICG</sequence>
<feature type="domain" description="Helicase ATP-binding" evidence="12">
    <location>
        <begin position="202"/>
        <end position="367"/>
    </location>
</feature>
<proteinExistence type="inferred from homology"/>
<dbReference type="InterPro" id="IPR015194">
    <property type="entry name" value="ISWI_HAND-dom"/>
</dbReference>
<dbReference type="FunFam" id="3.40.50.10810:FF:000028">
    <property type="entry name" value="Chromatin-remodeling complex ATPase"/>
    <property type="match status" value="1"/>
</dbReference>
<dbReference type="GO" id="GO:1900036">
    <property type="term" value="P:positive regulation of cellular response to heat"/>
    <property type="evidence" value="ECO:0007669"/>
    <property type="project" value="UniProtKB-ARBA"/>
</dbReference>
<dbReference type="PROSITE" id="PS51293">
    <property type="entry name" value="SANT"/>
    <property type="match status" value="1"/>
</dbReference>
<dbReference type="InterPro" id="IPR017884">
    <property type="entry name" value="SANT_dom"/>
</dbReference>
<comment type="subcellular location">
    <subcellularLocation>
        <location evidence="1">Nucleus</location>
    </subcellularLocation>
</comment>
<dbReference type="PANTHER" id="PTHR45623:SF49">
    <property type="entry name" value="SWI_SNF-RELATED MATRIX-ASSOCIATED ACTIN-DEPENDENT REGULATOR OF CHROMATIN SUBFAMILY A MEMBER 5"/>
    <property type="match status" value="1"/>
</dbReference>
<dbReference type="InterPro" id="IPR049730">
    <property type="entry name" value="SNF2/RAD54-like_C"/>
</dbReference>
<evidence type="ECO:0000256" key="11">
    <source>
        <dbReference type="SAM" id="MobiDB-lite"/>
    </source>
</evidence>
<dbReference type="FunFam" id="3.40.50.300:FF:000519">
    <property type="entry name" value="ISWI chromatin-remodeling complex ATPase CHR11"/>
    <property type="match status" value="1"/>
</dbReference>
<dbReference type="SUPFAM" id="SSF101224">
    <property type="entry name" value="HAND domain of the nucleosome remodeling ATPase ISWI"/>
    <property type="match status" value="1"/>
</dbReference>
<dbReference type="CDD" id="cd17997">
    <property type="entry name" value="DEXHc_SMARCA1_SMARCA5"/>
    <property type="match status" value="1"/>
</dbReference>
<dbReference type="Gene3D" id="3.40.50.10810">
    <property type="entry name" value="Tandem AAA-ATPase domain"/>
    <property type="match status" value="1"/>
</dbReference>
<dbReference type="PROSITE" id="PS51194">
    <property type="entry name" value="HELICASE_CTER"/>
    <property type="match status" value="1"/>
</dbReference>
<dbReference type="CDD" id="cd18793">
    <property type="entry name" value="SF2_C_SNF"/>
    <property type="match status" value="1"/>
</dbReference>
<dbReference type="FunFam" id="1.10.1040.30:FF:000002">
    <property type="entry name" value="ISWI chromatin-remodeling complex ATPase CHR11"/>
    <property type="match status" value="1"/>
</dbReference>
<dbReference type="Gene3D" id="1.20.5.1190">
    <property type="entry name" value="iswi atpase"/>
    <property type="match status" value="1"/>
</dbReference>
<keyword evidence="8 10" id="KW-0175">Coiled coil</keyword>
<dbReference type="InterPro" id="IPR015195">
    <property type="entry name" value="SLIDE"/>
</dbReference>
<dbReference type="Proteomes" id="UP000594638">
    <property type="component" value="Unassembled WGS sequence"/>
</dbReference>
<dbReference type="GO" id="GO:0031491">
    <property type="term" value="F:nucleosome binding"/>
    <property type="evidence" value="ECO:0007669"/>
    <property type="project" value="InterPro"/>
</dbReference>
<dbReference type="PANTHER" id="PTHR45623">
    <property type="entry name" value="CHROMODOMAIN-HELICASE-DNA-BINDING PROTEIN 3-RELATED-RELATED"/>
    <property type="match status" value="1"/>
</dbReference>
<keyword evidence="6" id="KW-0067">ATP-binding</keyword>
<keyword evidence="3" id="KW-0677">Repeat</keyword>
<dbReference type="GO" id="GO:0034728">
    <property type="term" value="P:nucleosome organization"/>
    <property type="evidence" value="ECO:0007669"/>
    <property type="project" value="TreeGrafter"/>
</dbReference>
<dbReference type="SUPFAM" id="SSF46689">
    <property type="entry name" value="Homeodomain-like"/>
    <property type="match status" value="2"/>
</dbReference>
<dbReference type="InterPro" id="IPR001005">
    <property type="entry name" value="SANT/Myb"/>
</dbReference>
<comment type="similarity">
    <text evidence="2">Belongs to the SNF2/RAD54 helicase family. ISWI subfamily.</text>
</comment>
<evidence type="ECO:0000259" key="12">
    <source>
        <dbReference type="PROSITE" id="PS51192"/>
    </source>
</evidence>
<evidence type="ECO:0000256" key="2">
    <source>
        <dbReference type="ARBA" id="ARBA00009687"/>
    </source>
</evidence>
<dbReference type="Gramene" id="OE9A031247T1">
    <property type="protein sequence ID" value="OE9A031247C1"/>
    <property type="gene ID" value="OE9A031247"/>
</dbReference>
<dbReference type="InterPro" id="IPR014001">
    <property type="entry name" value="Helicase_ATP-bd"/>
</dbReference>
<dbReference type="InterPro" id="IPR009057">
    <property type="entry name" value="Homeodomain-like_sf"/>
</dbReference>
<dbReference type="GO" id="GO:0005524">
    <property type="term" value="F:ATP binding"/>
    <property type="evidence" value="ECO:0007669"/>
    <property type="project" value="UniProtKB-KW"/>
</dbReference>
<dbReference type="Pfam" id="PF00176">
    <property type="entry name" value="SNF2-rel_dom"/>
    <property type="match status" value="1"/>
</dbReference>
<feature type="region of interest" description="Disordered" evidence="11">
    <location>
        <begin position="137"/>
        <end position="176"/>
    </location>
</feature>
<dbReference type="Pfam" id="PF09111">
    <property type="entry name" value="SLIDE"/>
    <property type="match status" value="1"/>
</dbReference>
<dbReference type="SUPFAM" id="SSF52540">
    <property type="entry name" value="P-loop containing nucleoside triphosphate hydrolases"/>
    <property type="match status" value="2"/>
</dbReference>
<dbReference type="FunFam" id="1.10.10.60:FF:000022">
    <property type="entry name" value="ISWI chromatin-remodeling complex ATPase CHR11 isoform A"/>
    <property type="match status" value="1"/>
</dbReference>
<evidence type="ECO:0000256" key="8">
    <source>
        <dbReference type="ARBA" id="ARBA00023054"/>
    </source>
</evidence>
<accession>A0A8S0UQQ7</accession>
<dbReference type="GO" id="GO:0000785">
    <property type="term" value="C:chromatin"/>
    <property type="evidence" value="ECO:0007669"/>
    <property type="project" value="TreeGrafter"/>
</dbReference>
<evidence type="ECO:0000256" key="10">
    <source>
        <dbReference type="SAM" id="Coils"/>
    </source>
</evidence>
<dbReference type="GO" id="GO:0042393">
    <property type="term" value="F:histone binding"/>
    <property type="evidence" value="ECO:0007669"/>
    <property type="project" value="TreeGrafter"/>
</dbReference>
<keyword evidence="4" id="KW-0547">Nucleotide-binding</keyword>
<feature type="compositionally biased region" description="Acidic residues" evidence="11">
    <location>
        <begin position="20"/>
        <end position="39"/>
    </location>
</feature>
<protein>
    <submittedName>
        <fullName evidence="15">ISWI chromatin-remodeling complex ATPase CHR11</fullName>
    </submittedName>
</protein>
<evidence type="ECO:0000256" key="4">
    <source>
        <dbReference type="ARBA" id="ARBA00022741"/>
    </source>
</evidence>
<feature type="compositionally biased region" description="Acidic residues" evidence="11">
    <location>
        <begin position="156"/>
        <end position="170"/>
    </location>
</feature>
<dbReference type="CDD" id="cd00167">
    <property type="entry name" value="SANT"/>
    <property type="match status" value="1"/>
</dbReference>
<dbReference type="GO" id="GO:0140750">
    <property type="term" value="F:nucleosome array spacer activity"/>
    <property type="evidence" value="ECO:0007669"/>
    <property type="project" value="UniProtKB-ARBA"/>
</dbReference>
<evidence type="ECO:0000256" key="6">
    <source>
        <dbReference type="ARBA" id="ARBA00022840"/>
    </source>
</evidence>
<keyword evidence="9" id="KW-0539">Nucleus</keyword>
<dbReference type="InterPro" id="IPR027417">
    <property type="entry name" value="P-loop_NTPase"/>
</dbReference>
<evidence type="ECO:0000313" key="15">
    <source>
        <dbReference type="EMBL" id="CAA3020990.1"/>
    </source>
</evidence>
<keyword evidence="16" id="KW-1185">Reference proteome</keyword>
<dbReference type="Gene3D" id="1.10.10.60">
    <property type="entry name" value="Homeodomain-like"/>
    <property type="match status" value="2"/>
</dbReference>
<dbReference type="InterPro" id="IPR001650">
    <property type="entry name" value="Helicase_C-like"/>
</dbReference>
<dbReference type="InterPro" id="IPR038718">
    <property type="entry name" value="SNF2-like_sf"/>
</dbReference>
<feature type="domain" description="SANT" evidence="14">
    <location>
        <begin position="840"/>
        <end position="892"/>
    </location>
</feature>
<dbReference type="PROSITE" id="PS51192">
    <property type="entry name" value="HELICASE_ATP_BIND_1"/>
    <property type="match status" value="1"/>
</dbReference>
<feature type="domain" description="Helicase C-terminal" evidence="13">
    <location>
        <begin position="495"/>
        <end position="646"/>
    </location>
</feature>
<dbReference type="SMART" id="SM00487">
    <property type="entry name" value="DEXDc"/>
    <property type="match status" value="1"/>
</dbReference>
<dbReference type="EMBL" id="CACTIH010009047">
    <property type="protein sequence ID" value="CAA3020990.1"/>
    <property type="molecule type" value="Genomic_DNA"/>
</dbReference>
<feature type="compositionally biased region" description="Basic and acidic residues" evidence="11">
    <location>
        <begin position="1"/>
        <end position="11"/>
    </location>
</feature>
<dbReference type="FunFam" id="1.10.10.60:FF:000155">
    <property type="entry name" value="ISWI chromatin-remodeling complex ATPase CHR11"/>
    <property type="match status" value="1"/>
</dbReference>
<dbReference type="InterPro" id="IPR044754">
    <property type="entry name" value="Isw1/2_DEXHc"/>
</dbReference>